<dbReference type="Pfam" id="PF02618">
    <property type="entry name" value="YceG"/>
    <property type="match status" value="1"/>
</dbReference>
<dbReference type="GO" id="GO:0009252">
    <property type="term" value="P:peptidoglycan biosynthetic process"/>
    <property type="evidence" value="ECO:0007669"/>
    <property type="project" value="UniProtKB-UniRule"/>
</dbReference>
<sequence length="347" mass="39964">MYIRRILTITALIGLVFMGVFAYYVYSAVFAPNTAFQNKEAIVLVRTNATFKDVIEQLEPLLENTDSFIKIAQKKGYIQNIKAGRFIIKKGSSNNEIVNVLRSKNTPIKLAFNNQETLSDLAKRIAEQIEADSLSLIQAFTDIHFLKENDFTISDAIGMYVPNTYEFFWNTSAEKFRDRMLKEYQRFWNETRIEKAKKQSLTPKQATVLASIVQKETAQVSERKRVAGVYLNRLKMNMLLQADPTVIFAIKEHTGNYDTIIKRVLYKDLEINSPYNTYKYAGLPPAPIAMPDISSIEAVLDPEKHDFLFFVADPENFGFHKFARTLAQHNKNKEVYVKWIQSQGIKR</sequence>
<organism evidence="2 3">
    <name type="scientific">Capnocytophaga canimorsus</name>
    <dbReference type="NCBI Taxonomy" id="28188"/>
    <lineage>
        <taxon>Bacteria</taxon>
        <taxon>Pseudomonadati</taxon>
        <taxon>Bacteroidota</taxon>
        <taxon>Flavobacteriia</taxon>
        <taxon>Flavobacteriales</taxon>
        <taxon>Flavobacteriaceae</taxon>
        <taxon>Capnocytophaga</taxon>
    </lineage>
</organism>
<dbReference type="AlphaFoldDB" id="A0A0B7H140"/>
<dbReference type="InterPro" id="IPR003770">
    <property type="entry name" value="MLTG-like"/>
</dbReference>
<dbReference type="GO" id="GO:0005886">
    <property type="term" value="C:plasma membrane"/>
    <property type="evidence" value="ECO:0007669"/>
    <property type="project" value="UniProtKB-UniRule"/>
</dbReference>
<reference evidence="2 3" key="1">
    <citation type="submission" date="2015-01" db="EMBL/GenBank/DDBJ databases">
        <authorList>
            <person name="Xiang T."/>
            <person name="Song Y."/>
            <person name="Huang L."/>
            <person name="Wang B."/>
            <person name="Wu P."/>
        </authorList>
    </citation>
    <scope>NUCLEOTIDE SEQUENCE [LARGE SCALE GENOMIC DNA]</scope>
    <source>
        <strain evidence="2 3">Cc12</strain>
    </source>
</reference>
<keyword evidence="1" id="KW-1133">Transmembrane helix</keyword>
<protein>
    <recommendedName>
        <fullName evidence="1">Endolytic murein transglycosylase</fullName>
        <ecNumber evidence="1">4.2.2.29</ecNumber>
    </recommendedName>
    <alternativeName>
        <fullName evidence="1">Peptidoglycan lytic transglycosylase</fullName>
    </alternativeName>
    <alternativeName>
        <fullName evidence="1">Peptidoglycan polymerization terminase</fullName>
    </alternativeName>
</protein>
<keyword evidence="1" id="KW-0812">Transmembrane</keyword>
<keyword evidence="1" id="KW-1003">Cell membrane</keyword>
<keyword evidence="1" id="KW-0961">Cell wall biogenesis/degradation</keyword>
<comment type="catalytic activity">
    <reaction evidence="1">
        <text>a peptidoglycan chain = a peptidoglycan chain with N-acetyl-1,6-anhydromuramyl-[peptide] at the reducing end + a peptidoglycan chain with N-acetylglucosamine at the non-reducing end.</text>
        <dbReference type="EC" id="4.2.2.29"/>
    </reaction>
</comment>
<evidence type="ECO:0000313" key="3">
    <source>
        <dbReference type="Proteomes" id="UP000044026"/>
    </source>
</evidence>
<gene>
    <name evidence="1" type="primary">mltG</name>
    <name evidence="2" type="ORF">CCAN12_380016</name>
</gene>
<evidence type="ECO:0000313" key="2">
    <source>
        <dbReference type="EMBL" id="CEN33261.1"/>
    </source>
</evidence>
<dbReference type="PANTHER" id="PTHR30518:SF2">
    <property type="entry name" value="ENDOLYTIC MUREIN TRANSGLYCOSYLASE"/>
    <property type="match status" value="1"/>
</dbReference>
<name>A0A0B7H140_9FLAO</name>
<accession>A0A0B7H140</accession>
<proteinExistence type="inferred from homology"/>
<feature type="site" description="Important for catalytic activity" evidence="1">
    <location>
        <position position="216"/>
    </location>
</feature>
<dbReference type="GO" id="GO:0008932">
    <property type="term" value="F:lytic endotransglycosylase activity"/>
    <property type="evidence" value="ECO:0007669"/>
    <property type="project" value="UniProtKB-UniRule"/>
</dbReference>
<dbReference type="Proteomes" id="UP000044026">
    <property type="component" value="Unassembled WGS sequence"/>
</dbReference>
<dbReference type="EMBL" id="CDOE01000032">
    <property type="protein sequence ID" value="CEN33261.1"/>
    <property type="molecule type" value="Genomic_DNA"/>
</dbReference>
<dbReference type="GO" id="GO:0071555">
    <property type="term" value="P:cell wall organization"/>
    <property type="evidence" value="ECO:0007669"/>
    <property type="project" value="UniProtKB-KW"/>
</dbReference>
<dbReference type="EC" id="4.2.2.29" evidence="1"/>
<keyword evidence="1" id="KW-0472">Membrane</keyword>
<dbReference type="PANTHER" id="PTHR30518">
    <property type="entry name" value="ENDOLYTIC MUREIN TRANSGLYCOSYLASE"/>
    <property type="match status" value="1"/>
</dbReference>
<keyword evidence="1" id="KW-0456">Lyase</keyword>
<dbReference type="Gene3D" id="3.30.1490.480">
    <property type="entry name" value="Endolytic murein transglycosylase"/>
    <property type="match status" value="1"/>
</dbReference>
<dbReference type="CDD" id="cd08010">
    <property type="entry name" value="MltG_like"/>
    <property type="match status" value="1"/>
</dbReference>
<dbReference type="GeneID" id="69579818"/>
<comment type="similarity">
    <text evidence="1">Belongs to the transglycosylase MltG family.</text>
</comment>
<dbReference type="HAMAP" id="MF_02065">
    <property type="entry name" value="MltG"/>
    <property type="match status" value="1"/>
</dbReference>
<comment type="function">
    <text evidence="1">Functions as a peptidoglycan terminase that cleaves nascent peptidoglycan strands endolytically to terminate their elongation.</text>
</comment>
<dbReference type="RefSeq" id="WP_041998844.1">
    <property type="nucleotide sequence ID" value="NZ_CP022382.1"/>
</dbReference>
<dbReference type="Gene3D" id="3.30.160.60">
    <property type="entry name" value="Classic Zinc Finger"/>
    <property type="match status" value="1"/>
</dbReference>
<dbReference type="NCBIfam" id="TIGR00247">
    <property type="entry name" value="endolytic transglycosylase MltG"/>
    <property type="match status" value="1"/>
</dbReference>
<evidence type="ECO:0000256" key="1">
    <source>
        <dbReference type="HAMAP-Rule" id="MF_02065"/>
    </source>
</evidence>